<accession>A0AAV6Q677</accession>
<gene>
    <name evidence="3" type="ORF">JOB18_039106</name>
</gene>
<reference evidence="3 4" key="1">
    <citation type="journal article" date="2021" name="Sci. Rep.">
        <title>Chromosome anchoring in Senegalese sole (Solea senegalensis) reveals sex-associated markers and genome rearrangements in flatfish.</title>
        <authorList>
            <person name="Guerrero-Cozar I."/>
            <person name="Gomez-Garrido J."/>
            <person name="Berbel C."/>
            <person name="Martinez-Blanch J.F."/>
            <person name="Alioto T."/>
            <person name="Claros M.G."/>
            <person name="Gagnaire P.A."/>
            <person name="Manchado M."/>
        </authorList>
    </citation>
    <scope>NUCLEOTIDE SEQUENCE [LARGE SCALE GENOMIC DNA]</scope>
    <source>
        <strain evidence="3">Sse05_10M</strain>
    </source>
</reference>
<name>A0AAV6Q677_SOLSE</name>
<evidence type="ECO:0008006" key="5">
    <source>
        <dbReference type="Google" id="ProtNLM"/>
    </source>
</evidence>
<keyword evidence="2" id="KW-0812">Transmembrane</keyword>
<protein>
    <recommendedName>
        <fullName evidence="5">Transmembrane protein</fullName>
    </recommendedName>
</protein>
<feature type="region of interest" description="Disordered" evidence="1">
    <location>
        <begin position="1"/>
        <end position="31"/>
    </location>
</feature>
<evidence type="ECO:0000313" key="4">
    <source>
        <dbReference type="Proteomes" id="UP000693946"/>
    </source>
</evidence>
<organism evidence="3 4">
    <name type="scientific">Solea senegalensis</name>
    <name type="common">Senegalese sole</name>
    <dbReference type="NCBI Taxonomy" id="28829"/>
    <lineage>
        <taxon>Eukaryota</taxon>
        <taxon>Metazoa</taxon>
        <taxon>Chordata</taxon>
        <taxon>Craniata</taxon>
        <taxon>Vertebrata</taxon>
        <taxon>Euteleostomi</taxon>
        <taxon>Actinopterygii</taxon>
        <taxon>Neopterygii</taxon>
        <taxon>Teleostei</taxon>
        <taxon>Neoteleostei</taxon>
        <taxon>Acanthomorphata</taxon>
        <taxon>Carangaria</taxon>
        <taxon>Pleuronectiformes</taxon>
        <taxon>Pleuronectoidei</taxon>
        <taxon>Soleidae</taxon>
        <taxon>Solea</taxon>
    </lineage>
</organism>
<dbReference type="Proteomes" id="UP000693946">
    <property type="component" value="Linkage Group LG7"/>
</dbReference>
<comment type="caution">
    <text evidence="3">The sequence shown here is derived from an EMBL/GenBank/DDBJ whole genome shotgun (WGS) entry which is preliminary data.</text>
</comment>
<feature type="compositionally biased region" description="Polar residues" evidence="1">
    <location>
        <begin position="1"/>
        <end position="13"/>
    </location>
</feature>
<dbReference type="AlphaFoldDB" id="A0AAV6Q677"/>
<evidence type="ECO:0000256" key="1">
    <source>
        <dbReference type="SAM" id="MobiDB-lite"/>
    </source>
</evidence>
<keyword evidence="2" id="KW-0472">Membrane</keyword>
<keyword evidence="4" id="KW-1185">Reference proteome</keyword>
<feature type="transmembrane region" description="Helical" evidence="2">
    <location>
        <begin position="104"/>
        <end position="125"/>
    </location>
</feature>
<dbReference type="EMBL" id="JAGKHQ010000019">
    <property type="protein sequence ID" value="KAG7483095.1"/>
    <property type="molecule type" value="Genomic_DNA"/>
</dbReference>
<sequence>MKSNVPQRLQNNPQHDRDDKQRGTKGRSTFTRDLYAFTEGKEREKIRRRKKKPLFTHRIQTTLLHFKPGRSPPSPPEEHWKLIFFSSPPLSSKTSPREGEKERLSLAGVWFFSFLYFFSSFSFFFCSFCGVEN</sequence>
<proteinExistence type="predicted"/>
<keyword evidence="2" id="KW-1133">Transmembrane helix</keyword>
<evidence type="ECO:0000256" key="2">
    <source>
        <dbReference type="SAM" id="Phobius"/>
    </source>
</evidence>
<evidence type="ECO:0000313" key="3">
    <source>
        <dbReference type="EMBL" id="KAG7483095.1"/>
    </source>
</evidence>